<proteinExistence type="predicted"/>
<evidence type="ECO:0000313" key="1">
    <source>
        <dbReference type="Proteomes" id="UP000887565"/>
    </source>
</evidence>
<protein>
    <submittedName>
        <fullName evidence="2">Ovule protein</fullName>
    </submittedName>
</protein>
<dbReference type="AlphaFoldDB" id="A0A915J3H8"/>
<sequence length="80" mass="9328">MKRKKYTQKLHPPQIKPFTSNTVFICINSLVVCPLSFYHSLYNTGILFWCWNYSGSEGPQARCQCLQMASRRKTIRGILQ</sequence>
<keyword evidence="1" id="KW-1185">Reference proteome</keyword>
<evidence type="ECO:0000313" key="2">
    <source>
        <dbReference type="WBParaSite" id="nRc.2.0.1.t20262-RA"/>
    </source>
</evidence>
<dbReference type="Proteomes" id="UP000887565">
    <property type="component" value="Unplaced"/>
</dbReference>
<reference evidence="2" key="1">
    <citation type="submission" date="2022-11" db="UniProtKB">
        <authorList>
            <consortium name="WormBaseParasite"/>
        </authorList>
    </citation>
    <scope>IDENTIFICATION</scope>
</reference>
<name>A0A915J3H8_ROMCU</name>
<dbReference type="WBParaSite" id="nRc.2.0.1.t20262-RA">
    <property type="protein sequence ID" value="nRc.2.0.1.t20262-RA"/>
    <property type="gene ID" value="nRc.2.0.1.g20262"/>
</dbReference>
<accession>A0A915J3H8</accession>
<organism evidence="1 2">
    <name type="scientific">Romanomermis culicivorax</name>
    <name type="common">Nematode worm</name>
    <dbReference type="NCBI Taxonomy" id="13658"/>
    <lineage>
        <taxon>Eukaryota</taxon>
        <taxon>Metazoa</taxon>
        <taxon>Ecdysozoa</taxon>
        <taxon>Nematoda</taxon>
        <taxon>Enoplea</taxon>
        <taxon>Dorylaimia</taxon>
        <taxon>Mermithida</taxon>
        <taxon>Mermithoidea</taxon>
        <taxon>Mermithidae</taxon>
        <taxon>Romanomermis</taxon>
    </lineage>
</organism>